<dbReference type="WBParaSite" id="HDID_0001084201-mRNA-1">
    <property type="protein sequence ID" value="HDID_0001084201-mRNA-1"/>
    <property type="gene ID" value="HDID_0001084201"/>
</dbReference>
<keyword evidence="7" id="KW-0675">Receptor</keyword>
<protein>
    <submittedName>
        <fullName evidence="13">G_PROTEIN_RECEP_F1_2 domain-containing protein</fullName>
    </submittedName>
</protein>
<evidence type="ECO:0000256" key="6">
    <source>
        <dbReference type="ARBA" id="ARBA00023136"/>
    </source>
</evidence>
<dbReference type="AlphaFoldDB" id="A0A0R3SYJ7"/>
<organism evidence="13">
    <name type="scientific">Hymenolepis diminuta</name>
    <name type="common">Rat tapeworm</name>
    <dbReference type="NCBI Taxonomy" id="6216"/>
    <lineage>
        <taxon>Eukaryota</taxon>
        <taxon>Metazoa</taxon>
        <taxon>Spiralia</taxon>
        <taxon>Lophotrochozoa</taxon>
        <taxon>Platyhelminthes</taxon>
        <taxon>Cestoda</taxon>
        <taxon>Eucestoda</taxon>
        <taxon>Cyclophyllidea</taxon>
        <taxon>Hymenolepididae</taxon>
        <taxon>Hymenolepis</taxon>
    </lineage>
</organism>
<dbReference type="GO" id="GO:0071880">
    <property type="term" value="P:adenylate cyclase-activating adrenergic receptor signaling pathway"/>
    <property type="evidence" value="ECO:0007669"/>
    <property type="project" value="TreeGrafter"/>
</dbReference>
<evidence type="ECO:0000256" key="7">
    <source>
        <dbReference type="ARBA" id="ARBA00023170"/>
    </source>
</evidence>
<comment type="subcellular location">
    <subcellularLocation>
        <location evidence="1">Cell membrane</location>
        <topology evidence="1">Multi-pass membrane protein</topology>
    </subcellularLocation>
</comment>
<reference evidence="13" key="1">
    <citation type="submission" date="2017-02" db="UniProtKB">
        <authorList>
            <consortium name="WormBaseParasite"/>
        </authorList>
    </citation>
    <scope>IDENTIFICATION</scope>
</reference>
<evidence type="ECO:0000313" key="11">
    <source>
        <dbReference type="EMBL" id="VDL64133.1"/>
    </source>
</evidence>
<dbReference type="PANTHER" id="PTHR24248:SF200">
    <property type="entry name" value="5-HYDROXYTRYPTAMINE RECEPTOR 1B-LIKE ISOFORM X1"/>
    <property type="match status" value="1"/>
</dbReference>
<dbReference type="GO" id="GO:0004930">
    <property type="term" value="F:G protein-coupled receptor activity"/>
    <property type="evidence" value="ECO:0007669"/>
    <property type="project" value="UniProtKB-KW"/>
</dbReference>
<feature type="transmembrane region" description="Helical" evidence="9">
    <location>
        <begin position="69"/>
        <end position="90"/>
    </location>
</feature>
<evidence type="ECO:0000256" key="5">
    <source>
        <dbReference type="ARBA" id="ARBA00023040"/>
    </source>
</evidence>
<dbReference type="PROSITE" id="PS50262">
    <property type="entry name" value="G_PROTEIN_RECEP_F1_2"/>
    <property type="match status" value="1"/>
</dbReference>
<name>A0A0R3SYJ7_HYMDI</name>
<evidence type="ECO:0000313" key="12">
    <source>
        <dbReference type="Proteomes" id="UP000274504"/>
    </source>
</evidence>
<keyword evidence="6 9" id="KW-0472">Membrane</keyword>
<feature type="transmembrane region" description="Helical" evidence="9">
    <location>
        <begin position="32"/>
        <end position="57"/>
    </location>
</feature>
<evidence type="ECO:0000256" key="8">
    <source>
        <dbReference type="ARBA" id="ARBA00023224"/>
    </source>
</evidence>
<dbReference type="Pfam" id="PF00001">
    <property type="entry name" value="7tm_1"/>
    <property type="match status" value="1"/>
</dbReference>
<evidence type="ECO:0000256" key="2">
    <source>
        <dbReference type="ARBA" id="ARBA00022475"/>
    </source>
</evidence>
<dbReference type="PRINTS" id="PR00237">
    <property type="entry name" value="GPCRRHODOPSN"/>
</dbReference>
<evidence type="ECO:0000313" key="13">
    <source>
        <dbReference type="WBParaSite" id="HDID_0001084201-mRNA-1"/>
    </source>
</evidence>
<evidence type="ECO:0000259" key="10">
    <source>
        <dbReference type="PROSITE" id="PS50262"/>
    </source>
</evidence>
<dbReference type="GO" id="GO:0005886">
    <property type="term" value="C:plasma membrane"/>
    <property type="evidence" value="ECO:0007669"/>
    <property type="project" value="UniProtKB-SubCell"/>
</dbReference>
<reference evidence="11 12" key="2">
    <citation type="submission" date="2018-11" db="EMBL/GenBank/DDBJ databases">
        <authorList>
            <consortium name="Pathogen Informatics"/>
        </authorList>
    </citation>
    <scope>NUCLEOTIDE SEQUENCE [LARGE SCALE GENOMIC DNA]</scope>
</reference>
<dbReference type="Proteomes" id="UP000274504">
    <property type="component" value="Unassembled WGS sequence"/>
</dbReference>
<dbReference type="EMBL" id="UYSG01011996">
    <property type="protein sequence ID" value="VDL64133.1"/>
    <property type="molecule type" value="Genomic_DNA"/>
</dbReference>
<keyword evidence="2" id="KW-1003">Cell membrane</keyword>
<dbReference type="SUPFAM" id="SSF81321">
    <property type="entry name" value="Family A G protein-coupled receptor-like"/>
    <property type="match status" value="1"/>
</dbReference>
<gene>
    <name evidence="11" type="ORF">HDID_LOCUS10840</name>
</gene>
<dbReference type="GO" id="GO:0043410">
    <property type="term" value="P:positive regulation of MAPK cascade"/>
    <property type="evidence" value="ECO:0007669"/>
    <property type="project" value="TreeGrafter"/>
</dbReference>
<dbReference type="STRING" id="6216.A0A0R3SYJ7"/>
<keyword evidence="4 9" id="KW-1133">Transmembrane helix</keyword>
<evidence type="ECO:0000256" key="9">
    <source>
        <dbReference type="SAM" id="Phobius"/>
    </source>
</evidence>
<evidence type="ECO:0000256" key="4">
    <source>
        <dbReference type="ARBA" id="ARBA00022989"/>
    </source>
</evidence>
<sequence>MVATVSPEWRLTPDTDNRTIAVFEVAYSWTHFYIVSVFLGFLIFCIICGNALVVLAVLTERHLRVMSNYLILSLAVADLLVAVIVMPLSLVHEVSKVWWLGLVEDKISKLSKERITAMKLNQNTSDRMVIFRIHTNQSRKYVNLHMNGNQTYLQRDTTSDNLKNAGNIKTVAECSTSYTSSFAQSGGVVKQAVPITVVWKANRTMRMCIDYPTGLNAAL</sequence>
<evidence type="ECO:0000256" key="1">
    <source>
        <dbReference type="ARBA" id="ARBA00004651"/>
    </source>
</evidence>
<proteinExistence type="predicted"/>
<dbReference type="InterPro" id="IPR017452">
    <property type="entry name" value="GPCR_Rhodpsn_7TM"/>
</dbReference>
<dbReference type="InterPro" id="IPR000276">
    <property type="entry name" value="GPCR_Rhodpsn"/>
</dbReference>
<keyword evidence="3 9" id="KW-0812">Transmembrane</keyword>
<keyword evidence="8" id="KW-0807">Transducer</keyword>
<keyword evidence="5" id="KW-0297">G-protein coupled receptor</keyword>
<dbReference type="OrthoDB" id="10034726at2759"/>
<dbReference type="Gene3D" id="1.20.1070.10">
    <property type="entry name" value="Rhodopsin 7-helix transmembrane proteins"/>
    <property type="match status" value="1"/>
</dbReference>
<dbReference type="PANTHER" id="PTHR24248">
    <property type="entry name" value="ADRENERGIC RECEPTOR-RELATED G-PROTEIN COUPLED RECEPTOR"/>
    <property type="match status" value="1"/>
</dbReference>
<accession>A0A0R3SYJ7</accession>
<feature type="domain" description="G-protein coupled receptors family 1 profile" evidence="10">
    <location>
        <begin position="49"/>
        <end position="101"/>
    </location>
</feature>
<evidence type="ECO:0000256" key="3">
    <source>
        <dbReference type="ARBA" id="ARBA00022692"/>
    </source>
</evidence>